<proteinExistence type="predicted"/>
<dbReference type="EMBL" id="JACMSC010000014">
    <property type="protein sequence ID" value="KAG6490814.1"/>
    <property type="molecule type" value="Genomic_DNA"/>
</dbReference>
<feature type="compositionally biased region" description="Low complexity" evidence="1">
    <location>
        <begin position="558"/>
        <end position="591"/>
    </location>
</feature>
<reference evidence="2 3" key="1">
    <citation type="submission" date="2020-08" db="EMBL/GenBank/DDBJ databases">
        <title>Plant Genome Project.</title>
        <authorList>
            <person name="Zhang R.-G."/>
        </authorList>
    </citation>
    <scope>NUCLEOTIDE SEQUENCE [LARGE SCALE GENOMIC DNA]</scope>
    <source>
        <tissue evidence="2">Rhizome</tissue>
    </source>
</reference>
<evidence type="ECO:0000313" key="3">
    <source>
        <dbReference type="Proteomes" id="UP000734854"/>
    </source>
</evidence>
<evidence type="ECO:0000313" key="2">
    <source>
        <dbReference type="EMBL" id="KAG6490814.1"/>
    </source>
</evidence>
<feature type="region of interest" description="Disordered" evidence="1">
    <location>
        <begin position="491"/>
        <end position="519"/>
    </location>
</feature>
<feature type="compositionally biased region" description="Polar residues" evidence="1">
    <location>
        <begin position="499"/>
        <end position="513"/>
    </location>
</feature>
<dbReference type="Proteomes" id="UP000734854">
    <property type="component" value="Unassembled WGS sequence"/>
</dbReference>
<feature type="compositionally biased region" description="Low complexity" evidence="1">
    <location>
        <begin position="357"/>
        <end position="373"/>
    </location>
</feature>
<feature type="compositionally biased region" description="Low complexity" evidence="1">
    <location>
        <begin position="272"/>
        <end position="286"/>
    </location>
</feature>
<accession>A0A8J5FN59</accession>
<feature type="compositionally biased region" description="Low complexity" evidence="1">
    <location>
        <begin position="232"/>
        <end position="244"/>
    </location>
</feature>
<dbReference type="GO" id="GO:0043622">
    <property type="term" value="P:cortical microtubule organization"/>
    <property type="evidence" value="ECO:0007669"/>
    <property type="project" value="TreeGrafter"/>
</dbReference>
<protein>
    <submittedName>
        <fullName evidence="2">Uncharacterized protein</fullName>
    </submittedName>
</protein>
<feature type="compositionally biased region" description="Low complexity" evidence="1">
    <location>
        <begin position="293"/>
        <end position="313"/>
    </location>
</feature>
<feature type="region of interest" description="Disordered" evidence="1">
    <location>
        <begin position="558"/>
        <end position="603"/>
    </location>
</feature>
<evidence type="ECO:0000256" key="1">
    <source>
        <dbReference type="SAM" id="MobiDB-lite"/>
    </source>
</evidence>
<gene>
    <name evidence="2" type="ORF">ZIOFF_052129</name>
</gene>
<dbReference type="GO" id="GO:0055028">
    <property type="term" value="C:cortical microtubule"/>
    <property type="evidence" value="ECO:0007669"/>
    <property type="project" value="TreeGrafter"/>
</dbReference>
<organism evidence="2 3">
    <name type="scientific">Zingiber officinale</name>
    <name type="common">Ginger</name>
    <name type="synonym">Amomum zingiber</name>
    <dbReference type="NCBI Taxonomy" id="94328"/>
    <lineage>
        <taxon>Eukaryota</taxon>
        <taxon>Viridiplantae</taxon>
        <taxon>Streptophyta</taxon>
        <taxon>Embryophyta</taxon>
        <taxon>Tracheophyta</taxon>
        <taxon>Spermatophyta</taxon>
        <taxon>Magnoliopsida</taxon>
        <taxon>Liliopsida</taxon>
        <taxon>Zingiberales</taxon>
        <taxon>Zingiberaceae</taxon>
        <taxon>Zingiber</taxon>
    </lineage>
</organism>
<sequence length="603" mass="63940">MRGRAPPPSAALRLTLRSHVHRRRRHFGRSECRGTPASGGVFTVPLALKDELGFLHFSPHSSVDTPPPIFLPAFCSFPVPGSCSQKMNRSSAAAPSPLSGRAVTKGVDEELALFLEMRKLDKERNNLLLHNADELDSPLGSKPGTAPIFKIASSPPIRKPGIDDFLNSDGEKNDYDWLLTPPDTPLFPSLDTESKRSPIGSIDTPKDRPKMLKSRLSNAPDPPKSTLLRQPTSSSGTNSSTLGTRRPSSAGGPSYRASSSVTPDGRPVYSKPTRSSTPTSRATLPSKPLAPLRSSTPVRSSTPTSRPSVPAASKPASRSATPARGSSSSNVPATSIPTRQPSFVTRSSPTLSKSFVPTISKTSPTISKSPAPSRGTTHTLKPKPLKPSDIPGFSHDAPANLKTSLPGRPSSVSRGRPGAPSNRSSSVEPAPTARPRRQSCSPLRGRAANGTVTKGSSVPPPSRQAGCTDNVNPVMMGNKMVERIVNMRRLAPPKKDDQGSTQNNLSIKSSLTPDSAAGFGRTLSKKSLDMALRHMDIRRSVPNNLRPLMANIPASSVYSVRSGSSRSRGISISNSPVATGSPVSSEQSVSSNAIRFDVSEQDD</sequence>
<feature type="region of interest" description="Disordered" evidence="1">
    <location>
        <begin position="186"/>
        <end position="474"/>
    </location>
</feature>
<keyword evidence="3" id="KW-1185">Reference proteome</keyword>
<name>A0A8J5FN59_ZINOF</name>
<feature type="region of interest" description="Disordered" evidence="1">
    <location>
        <begin position="134"/>
        <end position="153"/>
    </location>
</feature>
<dbReference type="PANTHER" id="PTHR31949:SF20">
    <property type="entry name" value="OS01G0141900 PROTEIN"/>
    <property type="match status" value="1"/>
</dbReference>
<comment type="caution">
    <text evidence="2">The sequence shown here is derived from an EMBL/GenBank/DDBJ whole genome shotgun (WGS) entry which is preliminary data.</text>
</comment>
<dbReference type="PANTHER" id="PTHR31949">
    <property type="entry name" value="GASTRIC MUCIN-LIKE PROTEIN"/>
    <property type="match status" value="1"/>
</dbReference>
<feature type="compositionally biased region" description="Polar residues" evidence="1">
    <location>
        <begin position="316"/>
        <end position="355"/>
    </location>
</feature>
<dbReference type="AlphaFoldDB" id="A0A8J5FN59"/>